<evidence type="ECO:0000313" key="3">
    <source>
        <dbReference type="Proteomes" id="UP000664466"/>
    </source>
</evidence>
<reference evidence="2" key="2">
    <citation type="submission" date="2021-04" db="EMBL/GenBank/DDBJ databases">
        <title>Complete Genome and methylome analysis of Thiothrix fructosivorans ATCC 49748.</title>
        <authorList>
            <person name="Fomenkov A."/>
            <person name="Sun L."/>
            <person name="Vincze T."/>
            <person name="Grabovich M.Y."/>
            <person name="Roberts R.J."/>
        </authorList>
    </citation>
    <scope>NUCLEOTIDE SEQUENCE</scope>
    <source>
        <strain evidence="2">ATCC 49748</strain>
    </source>
</reference>
<dbReference type="InterPro" id="IPR009228">
    <property type="entry name" value="Capsid_scaffold_GpO"/>
</dbReference>
<dbReference type="Proteomes" id="UP000664466">
    <property type="component" value="Unassembled WGS sequence"/>
</dbReference>
<keyword evidence="3" id="KW-1185">Reference proteome</keyword>
<dbReference type="AlphaFoldDB" id="A0A8B0SK63"/>
<dbReference type="Pfam" id="PF05929">
    <property type="entry name" value="Phage_GPO"/>
    <property type="match status" value="1"/>
</dbReference>
<dbReference type="EMBL" id="CP072748">
    <property type="protein sequence ID" value="QTX10157.1"/>
    <property type="molecule type" value="Genomic_DNA"/>
</dbReference>
<evidence type="ECO:0000313" key="2">
    <source>
        <dbReference type="EMBL" id="QTX10157.1"/>
    </source>
</evidence>
<name>A0A8B0SK63_9GAMM</name>
<evidence type="ECO:0000313" key="1">
    <source>
        <dbReference type="EMBL" id="MBO0615383.1"/>
    </source>
</evidence>
<dbReference type="RefSeq" id="WP_207253090.1">
    <property type="nucleotide sequence ID" value="NZ_JAFMPM010000008.1"/>
</dbReference>
<accession>A0A8B0SK63</accession>
<reference evidence="1 3" key="1">
    <citation type="submission" date="2021-03" db="EMBL/GenBank/DDBJ databases">
        <title>Draft genome and methylome analysis of Thiotrix fructosivoruns ATCC 49748.</title>
        <authorList>
            <person name="Fomenkov A."/>
            <person name="Grabovich M.Y."/>
            <person name="Roberts R.J."/>
        </authorList>
    </citation>
    <scope>NUCLEOTIDE SEQUENCE [LARGE SCALE GENOMIC DNA]</scope>
    <source>
        <strain evidence="1 3">ATCC 49748</strain>
    </source>
</reference>
<gene>
    <name evidence="2" type="ORF">J1836_016415</name>
    <name evidence="1" type="ORF">J1836_21030</name>
</gene>
<sequence>MIITDWIRAAVAGTTADGREISEQALVEIAEGYSQDTYNARIWAEHIRSVAPDGMFKALGDVVQVKTERISGGALAGKLGFYVKLAPHQDLIDMVRNGQKVHLSVEIEPKFAATGKAYLVGVGATDSPASLGTGIMKFSTAERQTSLFSTPLQADIKEPANPTGGADYSLQFAQLQGQNTAIIQQFNALKGELTLLLTEIGKLQASLKETHTIVEEIGNTSQGRFKRYVPHSNTVTHSQSVDY</sequence>
<protein>
    <submittedName>
        <fullName evidence="2">GPO family capsid scaffolding protein</fullName>
    </submittedName>
</protein>
<dbReference type="EMBL" id="JAFMPM010000008">
    <property type="protein sequence ID" value="MBO0615383.1"/>
    <property type="molecule type" value="Genomic_DNA"/>
</dbReference>
<organism evidence="2">
    <name type="scientific">Thiothrix fructosivorans</name>
    <dbReference type="NCBI Taxonomy" id="111770"/>
    <lineage>
        <taxon>Bacteria</taxon>
        <taxon>Pseudomonadati</taxon>
        <taxon>Pseudomonadota</taxon>
        <taxon>Gammaproteobacteria</taxon>
        <taxon>Thiotrichales</taxon>
        <taxon>Thiotrichaceae</taxon>
        <taxon>Thiothrix</taxon>
    </lineage>
</organism>
<proteinExistence type="predicted"/>